<dbReference type="PROSITE" id="PS50206">
    <property type="entry name" value="RHODANESE_3"/>
    <property type="match status" value="1"/>
</dbReference>
<evidence type="ECO:0000259" key="1">
    <source>
        <dbReference type="PROSITE" id="PS50206"/>
    </source>
</evidence>
<proteinExistence type="predicted"/>
<dbReference type="Gene3D" id="3.40.250.10">
    <property type="entry name" value="Rhodanese-like domain"/>
    <property type="match status" value="1"/>
</dbReference>
<accession>A0A6C0J168</accession>
<dbReference type="InterPro" id="IPR036873">
    <property type="entry name" value="Rhodanese-like_dom_sf"/>
</dbReference>
<dbReference type="EMBL" id="MN740307">
    <property type="protein sequence ID" value="QHT99404.1"/>
    <property type="molecule type" value="Genomic_DNA"/>
</dbReference>
<dbReference type="InterPro" id="IPR001763">
    <property type="entry name" value="Rhodanese-like_dom"/>
</dbReference>
<evidence type="ECO:0000313" key="2">
    <source>
        <dbReference type="EMBL" id="QHT99404.1"/>
    </source>
</evidence>
<sequence length="143" mass="16840">MFSKFFKKKYNKLSFEDIQFVMQNKELFILINTLVVSEQDCLIKHTISHMEEAQLINKLIENYELNANKIIVYGKNDIDETSFQKYDQLVNLGFSNIYIYVGGMFEWLLLQDIYGVDAFPTTTKQLDILKYKPVRTFGSKLLL</sequence>
<name>A0A6C0J168_9ZZZZ</name>
<organism evidence="2">
    <name type="scientific">viral metagenome</name>
    <dbReference type="NCBI Taxonomy" id="1070528"/>
    <lineage>
        <taxon>unclassified sequences</taxon>
        <taxon>metagenomes</taxon>
        <taxon>organismal metagenomes</taxon>
    </lineage>
</organism>
<reference evidence="2" key="1">
    <citation type="journal article" date="2020" name="Nature">
        <title>Giant virus diversity and host interactions through global metagenomics.</title>
        <authorList>
            <person name="Schulz F."/>
            <person name="Roux S."/>
            <person name="Paez-Espino D."/>
            <person name="Jungbluth S."/>
            <person name="Walsh D.A."/>
            <person name="Denef V.J."/>
            <person name="McMahon K.D."/>
            <person name="Konstantinidis K.T."/>
            <person name="Eloe-Fadrosh E.A."/>
            <person name="Kyrpides N.C."/>
            <person name="Woyke T."/>
        </authorList>
    </citation>
    <scope>NUCLEOTIDE SEQUENCE</scope>
    <source>
        <strain evidence="2">GVMAG-M-3300025699-48</strain>
    </source>
</reference>
<dbReference type="SUPFAM" id="SSF52821">
    <property type="entry name" value="Rhodanese/Cell cycle control phosphatase"/>
    <property type="match status" value="1"/>
</dbReference>
<feature type="domain" description="Rhodanese" evidence="1">
    <location>
        <begin position="89"/>
        <end position="112"/>
    </location>
</feature>
<protein>
    <recommendedName>
        <fullName evidence="1">Rhodanese domain-containing protein</fullName>
    </recommendedName>
</protein>
<dbReference type="Pfam" id="PF00581">
    <property type="entry name" value="Rhodanese"/>
    <property type="match status" value="1"/>
</dbReference>
<dbReference type="AlphaFoldDB" id="A0A6C0J168"/>